<dbReference type="Gene3D" id="1.20.1560.10">
    <property type="entry name" value="ABC transporter type 1, transmembrane domain"/>
    <property type="match status" value="2"/>
</dbReference>
<keyword evidence="6 14" id="KW-0812">Transmembrane</keyword>
<comment type="similarity">
    <text evidence="2">Belongs to the ABC transporter superfamily. ABCC family. Conjugate transporter (TC 3.A.1.208) subfamily.</text>
</comment>
<comment type="caution">
    <text evidence="17">The sequence shown here is derived from an EMBL/GenBank/DDBJ whole genome shotgun (WGS) entry which is preliminary data.</text>
</comment>
<dbReference type="InterPro" id="IPR050173">
    <property type="entry name" value="ABC_transporter_C-like"/>
</dbReference>
<evidence type="ECO:0000256" key="2">
    <source>
        <dbReference type="ARBA" id="ARBA00009726"/>
    </source>
</evidence>
<dbReference type="InterPro" id="IPR003439">
    <property type="entry name" value="ABC_transporter-like_ATP-bd"/>
</dbReference>
<feature type="transmembrane region" description="Helical" evidence="14">
    <location>
        <begin position="1403"/>
        <end position="1429"/>
    </location>
</feature>
<feature type="compositionally biased region" description="Polar residues" evidence="13">
    <location>
        <begin position="1213"/>
        <end position="1226"/>
    </location>
</feature>
<feature type="transmembrane region" description="Helical" evidence="14">
    <location>
        <begin position="392"/>
        <end position="410"/>
    </location>
</feature>
<keyword evidence="3" id="KW-0813">Transport</keyword>
<dbReference type="GO" id="GO:0042592">
    <property type="term" value="P:homeostatic process"/>
    <property type="evidence" value="ECO:0007669"/>
    <property type="project" value="UniProtKB-ARBA"/>
</dbReference>
<dbReference type="FunFam" id="1.20.1560.10:FF:000001">
    <property type="entry name" value="ATP-binding cassette subfamily C member 1"/>
    <property type="match status" value="1"/>
</dbReference>
<evidence type="ECO:0000256" key="7">
    <source>
        <dbReference type="ARBA" id="ARBA00022737"/>
    </source>
</evidence>
<feature type="domain" description="ABC transporter" evidence="15">
    <location>
        <begin position="928"/>
        <end position="1153"/>
    </location>
</feature>
<keyword evidence="10" id="KW-1278">Translocase</keyword>
<dbReference type="Gene3D" id="3.40.50.300">
    <property type="entry name" value="P-loop containing nucleotide triphosphate hydrolases"/>
    <property type="match status" value="2"/>
</dbReference>
<feature type="region of interest" description="Disordered" evidence="13">
    <location>
        <begin position="1156"/>
        <end position="1248"/>
    </location>
</feature>
<feature type="transmembrane region" description="Helical" evidence="14">
    <location>
        <begin position="865"/>
        <end position="891"/>
    </location>
</feature>
<dbReference type="FunFam" id="3.40.50.300:FF:000565">
    <property type="entry name" value="ABC bile acid transporter"/>
    <property type="match status" value="1"/>
</dbReference>
<dbReference type="InterPro" id="IPR017871">
    <property type="entry name" value="ABC_transporter-like_CS"/>
</dbReference>
<evidence type="ECO:0000313" key="18">
    <source>
        <dbReference type="Proteomes" id="UP000034112"/>
    </source>
</evidence>
<dbReference type="Gene3D" id="3.40.50.1820">
    <property type="entry name" value="alpha/beta hydrolase"/>
    <property type="match status" value="1"/>
</dbReference>
<evidence type="ECO:0000256" key="11">
    <source>
        <dbReference type="ARBA" id="ARBA00022989"/>
    </source>
</evidence>
<dbReference type="InterPro" id="IPR011527">
    <property type="entry name" value="ABC1_TM_dom"/>
</dbReference>
<sequence length="1839" mass="204718">MDSSGPFPLLAHPYRSPIGGTCAYEMGNTASKNALVFIGGLKDGPHTTPYIRTVARRLEKTPELNFSVFETRLRSSFDGFGRSSLANDVQDISALVKYLRSIGREKIILFGHSTGCQDCMEYTNYAKYSNSPVDGFILQAPVSDRESLDTFLPDYQFKLDYANKMIAEGKGEDVLPNEYSIAMLDAPISANRFHDLFSKGGADDYFSSDLDDQTVHNFWSRFNKPVLVLHSEKDEFVPAKVDQAAINKKYQAASSFVSPLSGLIPETGHTVLQEDAREWLAGRSWIAIMDPYDEQKVLLHSGSFTGYRPLQELGSHYLAASASCKNFCGNEEGWGPLSPYRWDFTPCFVDVWIASVAAYGVLFGAAAIWWLKKKKQQEYTTSKNAHFWIKQTLLAAIIANVAVQFAFQIVSYGSTWYGDFRAWTSVLLILSLFVIFTIQWLEHSRLRNANGVVLFYWLLLLISFAVKERSLISQQLYTKNLPYFVTYSVGVGLSVVEFLVEWLWPRSNPSGYETILEEEECPEEYATVFSKLTFSWMTPLMRRGYKVFLTENDLWGLTRADQTKRTGEALEEAWKHELKRRPNSPSLWLALFRAYGGPYITAAFFKVGNDIAQYIQPQLLRLLITFVASYQVESKSSEGTPQPVVQGATIAFAMFACAVFQTTMIHQYFQLAFVTGMRIKGGLASTIYRKSLRLSNEGRSTKTTGDIVNYMAVDAQRLQDLTQFAQQAWSAPFQIIICMVSLYNLVGWSMMAGIVVMIIMMPVQGLVARMMRNLQKDQMKNKDARSRLINEIINNMKSIKLYAWGSAFMAKLNFVRNEQELKNLRRIGATQAVANFTWNTAPFFVSCSTFTVFVLTQDRPLTTDIVFPALALFNLLTFPLAVLPMVLTSIVEASVAVGRLTAFLTAEELQTDAVTIGPAPQEMGEETVLIRDGTFSWNRHEDKNALTDINFTAYKGELSCVVGRVGAGKSSFLQSILGSLFKINGSAEVRGTVAYASQQCWILNATVKENIVFGYKWDADFYEKTVKACALVDDFAQLPDGDETVVGERGISLSGGQKARVSLARAVYARADIYLLDDVLSAVDSHVGRHIIENVLGPRGLLSTKTRILATNAISVLKQASYITLLKDGEIVERGTYEQLVARKGLVADLLRTAGHDSNNASSSSSSGESSETSTVIEPLSSQDKEELEEAQEQVPEMAPIKIGSSVADKPRSSSMATLRRASTASFKGPRGKLTDEEVAGSSRTKQAKEHVEQGKVKWSVYGEYAKENNLFAVAIYMIALLAAQTANIGGSFWLKEWADQNQKAGANYDIGKFIGIYFAFGIGSSLLTVIQTLILWIFCSIEASRKLHERMANAIFRSPMSFFDTTPAGRILNRFSSDIYRVDEVLARTFNMLFVNVGKSGFTLGIIAVTVPAFSSLIIPIALTYYWIQRYYLRTSRELKRLDSVSRSPIYAHFQESLGGVATIRAYRQQDRFQLENEWRIDANLRAYFPSISANRWLAVRLEFIGAIVILAAAGFGIVAVASNSRISAGQIGLAMSYALQITTSLNWIVRQTVEVETNIVSVERVLEYARLPSEAPEIIPSRRPPVAWPAKGEVDFKNYSTRYREGLDLVLKNINLDIKTHEKIGVVGRTGAGKSSLTLALFRLIEPVTGQIDIDNLNTSSIGLLDLRRRLAIIPQDAALFEGTVRDNLDPGHVHDDSELWSVLDHARLKDHVASLEGGLEAKINEGGSNLSQGQRQLVSLARAMLTPSNILVLDEATAAVDIETDAMLQATLRSPLFSNRTIITVAHRLNTILDSDRVVVLDKGEVVEFDTPSELYKKQGIFFNLMKQAGLEIETS</sequence>
<dbReference type="FunFam" id="3.40.50.300:FF:000450">
    <property type="entry name" value="ABC transporter C family member 2"/>
    <property type="match status" value="1"/>
</dbReference>
<feature type="transmembrane region" description="Helical" evidence="14">
    <location>
        <begin position="448"/>
        <end position="466"/>
    </location>
</feature>
<keyword evidence="12 14" id="KW-0472">Membrane</keyword>
<dbReference type="OrthoDB" id="6500128at2759"/>
<dbReference type="InterPro" id="IPR027417">
    <property type="entry name" value="P-loop_NTPase"/>
</dbReference>
<dbReference type="GO" id="GO:0140359">
    <property type="term" value="F:ABC-type transporter activity"/>
    <property type="evidence" value="ECO:0007669"/>
    <property type="project" value="InterPro"/>
</dbReference>
<dbReference type="Pfam" id="PF24357">
    <property type="entry name" value="TMD0_ABC"/>
    <property type="match status" value="1"/>
</dbReference>
<feature type="domain" description="ABC transmembrane type-1" evidence="16">
    <location>
        <begin position="1275"/>
        <end position="1559"/>
    </location>
</feature>
<feature type="transmembrane region" description="Helical" evidence="14">
    <location>
        <begin position="422"/>
        <end position="441"/>
    </location>
</feature>
<evidence type="ECO:0000256" key="10">
    <source>
        <dbReference type="ARBA" id="ARBA00022967"/>
    </source>
</evidence>
<dbReference type="InterPro" id="IPR029058">
    <property type="entry name" value="AB_hydrolase_fold"/>
</dbReference>
<evidence type="ECO:0000256" key="8">
    <source>
        <dbReference type="ARBA" id="ARBA00022741"/>
    </source>
</evidence>
<evidence type="ECO:0000256" key="3">
    <source>
        <dbReference type="ARBA" id="ARBA00022448"/>
    </source>
</evidence>
<feature type="transmembrane region" description="Helical" evidence="14">
    <location>
        <begin position="1505"/>
        <end position="1523"/>
    </location>
</feature>
<feature type="transmembrane region" description="Helical" evidence="14">
    <location>
        <begin position="1271"/>
        <end position="1295"/>
    </location>
</feature>
<gene>
    <name evidence="17" type="ORF">THAR02_10003</name>
</gene>
<keyword evidence="4" id="KW-0597">Phosphoprotein</keyword>
<dbReference type="InterPro" id="IPR036640">
    <property type="entry name" value="ABC1_TM_sf"/>
</dbReference>
<dbReference type="GO" id="GO:0016887">
    <property type="term" value="F:ATP hydrolysis activity"/>
    <property type="evidence" value="ECO:0007669"/>
    <property type="project" value="InterPro"/>
</dbReference>
<dbReference type="PROSITE" id="PS50893">
    <property type="entry name" value="ABC_TRANSPORTER_2"/>
    <property type="match status" value="2"/>
</dbReference>
<accession>A0A0F9WXJ9</accession>
<dbReference type="FunFam" id="1.20.1560.10:FF:000020">
    <property type="entry name" value="ABC metal ion transporter"/>
    <property type="match status" value="1"/>
</dbReference>
<feature type="transmembrane region" description="Helical" evidence="14">
    <location>
        <begin position="351"/>
        <end position="371"/>
    </location>
</feature>
<dbReference type="InterPro" id="IPR013744">
    <property type="entry name" value="SidJ"/>
</dbReference>
<evidence type="ECO:0000256" key="12">
    <source>
        <dbReference type="ARBA" id="ARBA00023136"/>
    </source>
</evidence>
<dbReference type="PROSITE" id="PS00211">
    <property type="entry name" value="ABC_TRANSPORTER_1"/>
    <property type="match status" value="2"/>
</dbReference>
<keyword evidence="7" id="KW-0677">Repeat</keyword>
<keyword evidence="9" id="KW-0067">ATP-binding</keyword>
<feature type="transmembrane region" description="Helical" evidence="14">
    <location>
        <begin position="752"/>
        <end position="771"/>
    </location>
</feature>
<evidence type="ECO:0000256" key="6">
    <source>
        <dbReference type="ARBA" id="ARBA00022692"/>
    </source>
</evidence>
<evidence type="ECO:0000256" key="5">
    <source>
        <dbReference type="ARBA" id="ARBA00022554"/>
    </source>
</evidence>
<feature type="domain" description="ABC transmembrane type-1" evidence="16">
    <location>
        <begin position="600"/>
        <end position="892"/>
    </location>
</feature>
<dbReference type="InterPro" id="IPR056227">
    <property type="entry name" value="TMD0_ABC"/>
</dbReference>
<evidence type="ECO:0000256" key="9">
    <source>
        <dbReference type="ARBA" id="ARBA00022840"/>
    </source>
</evidence>
<comment type="subcellular location">
    <subcellularLocation>
        <location evidence="1">Vacuole membrane</location>
        <topology evidence="1">Multi-pass membrane protein</topology>
    </subcellularLocation>
</comment>
<keyword evidence="11 14" id="KW-1133">Transmembrane helix</keyword>
<evidence type="ECO:0000256" key="1">
    <source>
        <dbReference type="ARBA" id="ARBA00004128"/>
    </source>
</evidence>
<feature type="transmembrane region" description="Helical" evidence="14">
    <location>
        <begin position="644"/>
        <end position="662"/>
    </location>
</feature>
<evidence type="ECO:0000259" key="15">
    <source>
        <dbReference type="PROSITE" id="PS50893"/>
    </source>
</evidence>
<evidence type="ECO:0000256" key="13">
    <source>
        <dbReference type="SAM" id="MobiDB-lite"/>
    </source>
</evidence>
<proteinExistence type="inferred from homology"/>
<keyword evidence="5" id="KW-0926">Vacuole</keyword>
<dbReference type="PANTHER" id="PTHR24223:SF443">
    <property type="entry name" value="MULTIDRUG-RESISTANCE LIKE PROTEIN 1, ISOFORM I"/>
    <property type="match status" value="1"/>
</dbReference>
<dbReference type="Proteomes" id="UP000034112">
    <property type="component" value="Unassembled WGS sequence"/>
</dbReference>
<feature type="domain" description="ABC transporter" evidence="15">
    <location>
        <begin position="1596"/>
        <end position="1831"/>
    </location>
</feature>
<dbReference type="CDD" id="cd18603">
    <property type="entry name" value="ABC_6TM_MRP1_2_3_6_D2_like"/>
    <property type="match status" value="1"/>
</dbReference>
<dbReference type="SUPFAM" id="SSF90123">
    <property type="entry name" value="ABC transporter transmembrane region"/>
    <property type="match status" value="2"/>
</dbReference>
<dbReference type="SUPFAM" id="SSF53474">
    <property type="entry name" value="alpha/beta-Hydrolases"/>
    <property type="match status" value="1"/>
</dbReference>
<dbReference type="SMART" id="SM00382">
    <property type="entry name" value="AAA"/>
    <property type="match status" value="2"/>
</dbReference>
<dbReference type="EMBL" id="JOKZ01000491">
    <property type="protein sequence ID" value="KKO97885.1"/>
    <property type="molecule type" value="Genomic_DNA"/>
</dbReference>
<dbReference type="OMA" id="CFETGMR"/>
<dbReference type="GO" id="GO:0000329">
    <property type="term" value="C:fungal-type vacuole membrane"/>
    <property type="evidence" value="ECO:0007669"/>
    <property type="project" value="UniProtKB-ARBA"/>
</dbReference>
<keyword evidence="8" id="KW-0547">Nucleotide-binding</keyword>
<dbReference type="CDD" id="cd03250">
    <property type="entry name" value="ABCC_MRP_domain1"/>
    <property type="match status" value="1"/>
</dbReference>
<dbReference type="GO" id="GO:0005524">
    <property type="term" value="F:ATP binding"/>
    <property type="evidence" value="ECO:0007669"/>
    <property type="project" value="UniProtKB-KW"/>
</dbReference>
<feature type="transmembrane region" description="Helical" evidence="14">
    <location>
        <begin position="1315"/>
        <end position="1342"/>
    </location>
</feature>
<evidence type="ECO:0000256" key="14">
    <source>
        <dbReference type="SAM" id="Phobius"/>
    </source>
</evidence>
<dbReference type="InterPro" id="IPR003593">
    <property type="entry name" value="AAA+_ATPase"/>
</dbReference>
<feature type="compositionally biased region" description="Low complexity" evidence="13">
    <location>
        <begin position="1158"/>
        <end position="1175"/>
    </location>
</feature>
<dbReference type="PROSITE" id="PS50929">
    <property type="entry name" value="ABC_TM1F"/>
    <property type="match status" value="2"/>
</dbReference>
<name>A0A0F9WXJ9_TRIHA</name>
<dbReference type="SUPFAM" id="SSF52540">
    <property type="entry name" value="P-loop containing nucleoside triphosphate hydrolases"/>
    <property type="match status" value="2"/>
</dbReference>
<organism evidence="17 18">
    <name type="scientific">Trichoderma harzianum</name>
    <name type="common">Hypocrea lixii</name>
    <dbReference type="NCBI Taxonomy" id="5544"/>
    <lineage>
        <taxon>Eukaryota</taxon>
        <taxon>Fungi</taxon>
        <taxon>Dikarya</taxon>
        <taxon>Ascomycota</taxon>
        <taxon>Pezizomycotina</taxon>
        <taxon>Sordariomycetes</taxon>
        <taxon>Hypocreomycetidae</taxon>
        <taxon>Hypocreales</taxon>
        <taxon>Hypocreaceae</taxon>
        <taxon>Trichoderma</taxon>
    </lineage>
</organism>
<dbReference type="Pfam" id="PF08538">
    <property type="entry name" value="DUF1749"/>
    <property type="match status" value="1"/>
</dbReference>
<evidence type="ECO:0000313" key="17">
    <source>
        <dbReference type="EMBL" id="KKO97885.1"/>
    </source>
</evidence>
<evidence type="ECO:0000259" key="16">
    <source>
        <dbReference type="PROSITE" id="PS50929"/>
    </source>
</evidence>
<dbReference type="Pfam" id="PF00005">
    <property type="entry name" value="ABC_tran"/>
    <property type="match status" value="2"/>
</dbReference>
<dbReference type="PANTHER" id="PTHR24223">
    <property type="entry name" value="ATP-BINDING CASSETTE SUB-FAMILY C"/>
    <property type="match status" value="1"/>
</dbReference>
<protein>
    <recommendedName>
        <fullName evidence="19">Metal resistance protein YCF1</fullName>
    </recommendedName>
</protein>
<evidence type="ECO:0000256" key="4">
    <source>
        <dbReference type="ARBA" id="ARBA00022553"/>
    </source>
</evidence>
<evidence type="ECO:0008006" key="19">
    <source>
        <dbReference type="Google" id="ProtNLM"/>
    </source>
</evidence>
<dbReference type="CDD" id="cd03244">
    <property type="entry name" value="ABCC_MRP_domain2"/>
    <property type="match status" value="1"/>
</dbReference>
<reference evidence="18" key="1">
    <citation type="journal article" date="2015" name="Genome Announc.">
        <title>Draft whole-genome sequence of the biocontrol agent Trichoderma harzianum T6776.</title>
        <authorList>
            <person name="Baroncelli R."/>
            <person name="Piaggeschi G."/>
            <person name="Fiorini L."/>
            <person name="Bertolini E."/>
            <person name="Zapparata A."/>
            <person name="Pe M.E."/>
            <person name="Sarrocco S."/>
            <person name="Vannacci G."/>
        </authorList>
    </citation>
    <scope>NUCLEOTIDE SEQUENCE [LARGE SCALE GENOMIC DNA]</scope>
    <source>
        <strain evidence="18">T6776</strain>
    </source>
</reference>
<dbReference type="CDD" id="cd18595">
    <property type="entry name" value="ABC_6TM_MRP1_2_3_6_D1_like"/>
    <property type="match status" value="1"/>
</dbReference>
<dbReference type="Pfam" id="PF00664">
    <property type="entry name" value="ABC_membrane"/>
    <property type="match status" value="2"/>
</dbReference>
<feature type="transmembrane region" description="Helical" evidence="14">
    <location>
        <begin position="481"/>
        <end position="500"/>
    </location>
</feature>